<dbReference type="InterPro" id="IPR050330">
    <property type="entry name" value="Bact_OuterMem_StrucFunc"/>
</dbReference>
<evidence type="ECO:0000256" key="4">
    <source>
        <dbReference type="PROSITE-ProRule" id="PRU00473"/>
    </source>
</evidence>
<dbReference type="Pfam" id="PF13620">
    <property type="entry name" value="CarboxypepD_reg"/>
    <property type="match status" value="1"/>
</dbReference>
<dbReference type="PRINTS" id="PR01021">
    <property type="entry name" value="OMPADOMAIN"/>
</dbReference>
<proteinExistence type="predicted"/>
<keyword evidence="2 4" id="KW-0472">Membrane</keyword>
<evidence type="ECO:0000259" key="5">
    <source>
        <dbReference type="PROSITE" id="PS51123"/>
    </source>
</evidence>
<comment type="subcellular location">
    <subcellularLocation>
        <location evidence="1">Cell outer membrane</location>
    </subcellularLocation>
</comment>
<dbReference type="SUPFAM" id="SSF82171">
    <property type="entry name" value="DPP6 N-terminal domain-like"/>
    <property type="match status" value="1"/>
</dbReference>
<name>A0ABQ1JRH4_9FLAO</name>
<dbReference type="SUPFAM" id="SSF49464">
    <property type="entry name" value="Carboxypeptidase regulatory domain-like"/>
    <property type="match status" value="1"/>
</dbReference>
<dbReference type="InterPro" id="IPR011042">
    <property type="entry name" value="6-blade_b-propeller_TolB-like"/>
</dbReference>
<keyword evidence="3" id="KW-0998">Cell outer membrane</keyword>
<dbReference type="Pfam" id="PF07676">
    <property type="entry name" value="PD40"/>
    <property type="match status" value="3"/>
</dbReference>
<dbReference type="InterPro" id="IPR008969">
    <property type="entry name" value="CarboxyPept-like_regulatory"/>
</dbReference>
<evidence type="ECO:0000256" key="2">
    <source>
        <dbReference type="ARBA" id="ARBA00023136"/>
    </source>
</evidence>
<dbReference type="PROSITE" id="PS51123">
    <property type="entry name" value="OMPA_2"/>
    <property type="match status" value="1"/>
</dbReference>
<evidence type="ECO:0000256" key="3">
    <source>
        <dbReference type="ARBA" id="ARBA00023237"/>
    </source>
</evidence>
<gene>
    <name evidence="6" type="ORF">GCM10007424_14600</name>
</gene>
<dbReference type="SUPFAM" id="SSF48452">
    <property type="entry name" value="TPR-like"/>
    <property type="match status" value="1"/>
</dbReference>
<feature type="domain" description="OmpA-like" evidence="5">
    <location>
        <begin position="497"/>
        <end position="619"/>
    </location>
</feature>
<dbReference type="EMBL" id="BMJE01000003">
    <property type="protein sequence ID" value="GGB75733.1"/>
    <property type="molecule type" value="Genomic_DNA"/>
</dbReference>
<accession>A0ABQ1JRH4</accession>
<dbReference type="InterPro" id="IPR006665">
    <property type="entry name" value="OmpA-like"/>
</dbReference>
<dbReference type="Gene3D" id="2.60.40.1120">
    <property type="entry name" value="Carboxypeptidase-like, regulatory domain"/>
    <property type="match status" value="1"/>
</dbReference>
<organism evidence="6 7">
    <name type="scientific">Flavobacterium suaedae</name>
    <dbReference type="NCBI Taxonomy" id="1767027"/>
    <lineage>
        <taxon>Bacteria</taxon>
        <taxon>Pseudomonadati</taxon>
        <taxon>Bacteroidota</taxon>
        <taxon>Flavobacteriia</taxon>
        <taxon>Flavobacteriales</taxon>
        <taxon>Flavobacteriaceae</taxon>
        <taxon>Flavobacterium</taxon>
    </lineage>
</organism>
<dbReference type="Gene3D" id="2.120.10.30">
    <property type="entry name" value="TolB, C-terminal domain"/>
    <property type="match status" value="1"/>
</dbReference>
<dbReference type="InterPro" id="IPR036737">
    <property type="entry name" value="OmpA-like_sf"/>
</dbReference>
<keyword evidence="7" id="KW-1185">Reference proteome</keyword>
<dbReference type="PANTHER" id="PTHR30329:SF21">
    <property type="entry name" value="LIPOPROTEIN YIAD-RELATED"/>
    <property type="match status" value="1"/>
</dbReference>
<reference evidence="7" key="1">
    <citation type="journal article" date="2019" name="Int. J. Syst. Evol. Microbiol.">
        <title>The Global Catalogue of Microorganisms (GCM) 10K type strain sequencing project: providing services to taxonomists for standard genome sequencing and annotation.</title>
        <authorList>
            <consortium name="The Broad Institute Genomics Platform"/>
            <consortium name="The Broad Institute Genome Sequencing Center for Infectious Disease"/>
            <person name="Wu L."/>
            <person name="Ma J."/>
        </authorList>
    </citation>
    <scope>NUCLEOTIDE SEQUENCE [LARGE SCALE GENOMIC DNA]</scope>
    <source>
        <strain evidence="7">CGMCC 1.15461</strain>
    </source>
</reference>
<dbReference type="Proteomes" id="UP000615760">
    <property type="component" value="Unassembled WGS sequence"/>
</dbReference>
<protein>
    <submittedName>
        <fullName evidence="6">Cell envelope biogenesis protein OmpA</fullName>
    </submittedName>
</protein>
<dbReference type="CDD" id="cd07185">
    <property type="entry name" value="OmpA_C-like"/>
    <property type="match status" value="1"/>
</dbReference>
<comment type="caution">
    <text evidence="6">The sequence shown here is derived from an EMBL/GenBank/DDBJ whole genome shotgun (WGS) entry which is preliminary data.</text>
</comment>
<dbReference type="Gene3D" id="3.30.1330.60">
    <property type="entry name" value="OmpA-like domain"/>
    <property type="match status" value="1"/>
</dbReference>
<dbReference type="Pfam" id="PF00691">
    <property type="entry name" value="OmpA"/>
    <property type="match status" value="1"/>
</dbReference>
<dbReference type="SUPFAM" id="SSF103088">
    <property type="entry name" value="OmpA-like"/>
    <property type="match status" value="1"/>
</dbReference>
<dbReference type="InterPro" id="IPR011659">
    <property type="entry name" value="WD40"/>
</dbReference>
<dbReference type="PANTHER" id="PTHR30329">
    <property type="entry name" value="STATOR ELEMENT OF FLAGELLAR MOTOR COMPLEX"/>
    <property type="match status" value="1"/>
</dbReference>
<evidence type="ECO:0000313" key="6">
    <source>
        <dbReference type="EMBL" id="GGB75733.1"/>
    </source>
</evidence>
<dbReference type="InterPro" id="IPR006664">
    <property type="entry name" value="OMP_bac"/>
</dbReference>
<sequence length="619" mass="70109">MAYTDAVVAYEKYLKSGHKPKKKIKLHIADSYYYINNYAKAQSWYERVGVSKLKNTQFNNYVQALKAQGAYEKANEVLLTYLKSKGNSSGLLKRFEEQRDYLDSINALEPRYTIKNLDINTDKSDFGTAFYGDEIIYSSAKNTVYREKELYKWNKQPFLDLYVAAQNIESDTILKDESQFLPKQQNRYHTAGLVFTDDLQTVYYSTNTVKGKFHLENDDAGTNNIRIMRADIADEKYEAVQVLPFNDIEYSVGHPALTPDGKWLLFISDMPGGYGATDIYRVEVLSKGKYGKPINLGPTINTEGKEMFPFISDDKLYFASDGYFGMGGLDVYESKFTTNFDFEAPKNLGSPVNSNFDDFAYIVSDDGSYGYFSSNRTGGKGDDDIYYFAKKDIENEFECEHILTGIVTDAVSGKPIEGVTIKVGDGYGEVVGTGDVTTDTEGRYVLEEVPCNFYIMAGAFKKGYSTDTEDITTPGAPSGEVKIDFQLDKYSNLVVKEGKVEKIKINPIYFDFDKHTINNKAKLELDKVVYVLKKFPDIRIKIESHTDSRGSDAYNEVLSQRRATSTYNYIISKGIAASRIESVKGYGEKRLRNHCSNGVPCNKEEHLYNRRSDFIIVNK</sequence>
<evidence type="ECO:0000313" key="7">
    <source>
        <dbReference type="Proteomes" id="UP000615760"/>
    </source>
</evidence>
<dbReference type="InterPro" id="IPR011990">
    <property type="entry name" value="TPR-like_helical_dom_sf"/>
</dbReference>
<evidence type="ECO:0000256" key="1">
    <source>
        <dbReference type="ARBA" id="ARBA00004442"/>
    </source>
</evidence>